<keyword evidence="3" id="KW-0804">Transcription</keyword>
<accession>A0ABV1KRK4</accession>
<dbReference type="Pfam" id="PF12833">
    <property type="entry name" value="HTH_18"/>
    <property type="match status" value="1"/>
</dbReference>
<dbReference type="InterPro" id="IPR037923">
    <property type="entry name" value="HTH-like"/>
</dbReference>
<dbReference type="Pfam" id="PF02311">
    <property type="entry name" value="AraC_binding"/>
    <property type="match status" value="1"/>
</dbReference>
<dbReference type="EMBL" id="JASKHM010000004">
    <property type="protein sequence ID" value="MEQ4482658.1"/>
    <property type="molecule type" value="Genomic_DNA"/>
</dbReference>
<keyword evidence="1" id="KW-0805">Transcription regulation</keyword>
<feature type="domain" description="HTH araC/xylS-type" evidence="4">
    <location>
        <begin position="200"/>
        <end position="298"/>
    </location>
</feature>
<proteinExistence type="predicted"/>
<reference evidence="5 6" key="1">
    <citation type="journal article" date="2023" name="Genome Announc.">
        <title>Pan-Genome Analyses of the Genus Cohnella and Proposal of the Novel Species Cohnella silvisoli sp. nov., Isolated from Forest Soil.</title>
        <authorList>
            <person name="Wang C."/>
            <person name="Mao L."/>
            <person name="Bao G."/>
            <person name="Zhu H."/>
        </authorList>
    </citation>
    <scope>NUCLEOTIDE SEQUENCE [LARGE SCALE GENOMIC DNA]</scope>
    <source>
        <strain evidence="5 6">NL03-T5-1</strain>
    </source>
</reference>
<organism evidence="5 6">
    <name type="scientific">Cohnella silvisoli</name>
    <dbReference type="NCBI Taxonomy" id="2873699"/>
    <lineage>
        <taxon>Bacteria</taxon>
        <taxon>Bacillati</taxon>
        <taxon>Bacillota</taxon>
        <taxon>Bacilli</taxon>
        <taxon>Bacillales</taxon>
        <taxon>Paenibacillaceae</taxon>
        <taxon>Cohnella</taxon>
    </lineage>
</organism>
<dbReference type="SUPFAM" id="SSF46689">
    <property type="entry name" value="Homeodomain-like"/>
    <property type="match status" value="2"/>
</dbReference>
<evidence type="ECO:0000313" key="6">
    <source>
        <dbReference type="Proteomes" id="UP001493487"/>
    </source>
</evidence>
<dbReference type="InterPro" id="IPR003313">
    <property type="entry name" value="AraC-bd"/>
</dbReference>
<dbReference type="InterPro" id="IPR014710">
    <property type="entry name" value="RmlC-like_jellyroll"/>
</dbReference>
<dbReference type="Gene3D" id="1.10.10.60">
    <property type="entry name" value="Homeodomain-like"/>
    <property type="match status" value="2"/>
</dbReference>
<dbReference type="InterPro" id="IPR018060">
    <property type="entry name" value="HTH_AraC"/>
</dbReference>
<evidence type="ECO:0000256" key="2">
    <source>
        <dbReference type="ARBA" id="ARBA00023125"/>
    </source>
</evidence>
<dbReference type="RefSeq" id="WP_232184587.1">
    <property type="nucleotide sequence ID" value="NZ_JAIOAP010000003.1"/>
</dbReference>
<dbReference type="InterPro" id="IPR009057">
    <property type="entry name" value="Homeodomain-like_sf"/>
</dbReference>
<evidence type="ECO:0000256" key="3">
    <source>
        <dbReference type="ARBA" id="ARBA00023163"/>
    </source>
</evidence>
<dbReference type="PANTHER" id="PTHR43280">
    <property type="entry name" value="ARAC-FAMILY TRANSCRIPTIONAL REGULATOR"/>
    <property type="match status" value="1"/>
</dbReference>
<dbReference type="PROSITE" id="PS00041">
    <property type="entry name" value="HTH_ARAC_FAMILY_1"/>
    <property type="match status" value="1"/>
</dbReference>
<evidence type="ECO:0000259" key="4">
    <source>
        <dbReference type="PROSITE" id="PS01124"/>
    </source>
</evidence>
<keyword evidence="6" id="KW-1185">Reference proteome</keyword>
<keyword evidence="2" id="KW-0238">DNA-binding</keyword>
<evidence type="ECO:0000256" key="1">
    <source>
        <dbReference type="ARBA" id="ARBA00023015"/>
    </source>
</evidence>
<dbReference type="PANTHER" id="PTHR43280:SF2">
    <property type="entry name" value="HTH-TYPE TRANSCRIPTIONAL REGULATOR EXSA"/>
    <property type="match status" value="1"/>
</dbReference>
<evidence type="ECO:0000313" key="5">
    <source>
        <dbReference type="EMBL" id="MEQ4482658.1"/>
    </source>
</evidence>
<protein>
    <submittedName>
        <fullName evidence="5">AraC family transcriptional regulator</fullName>
    </submittedName>
</protein>
<dbReference type="InterPro" id="IPR018062">
    <property type="entry name" value="HTH_AraC-typ_CS"/>
</dbReference>
<dbReference type="SMART" id="SM00342">
    <property type="entry name" value="HTH_ARAC"/>
    <property type="match status" value="1"/>
</dbReference>
<dbReference type="PROSITE" id="PS01124">
    <property type="entry name" value="HTH_ARAC_FAMILY_2"/>
    <property type="match status" value="1"/>
</dbReference>
<comment type="caution">
    <text evidence="5">The sequence shown here is derived from an EMBL/GenBank/DDBJ whole genome shotgun (WGS) entry which is preliminary data.</text>
</comment>
<gene>
    <name evidence="5" type="ORF">QJS35_09645</name>
</gene>
<dbReference type="Gene3D" id="2.60.120.10">
    <property type="entry name" value="Jelly Rolls"/>
    <property type="match status" value="1"/>
</dbReference>
<dbReference type="SUPFAM" id="SSF51215">
    <property type="entry name" value="Regulatory protein AraC"/>
    <property type="match status" value="1"/>
</dbReference>
<sequence>MMRTFQSSLYLKDPKALPIYVERKVHRNVDLPPVHDHEFYELVYIVHGHAAHYFENKYYPLHAGDMILIQPGQFHTYVLDEGTSFELINCLFLPDLLEREWRNAIDPQDHIEAFLLHPFIKREDEFHPRISMELADARRIEKLLEEMLEEQAQNKAFVKTVIRLKLFELFHLMIRLQDEVYQKEKLANSQPNDFRMVTIRKIHQFLAENSEQKHCIDQLASLLGVSSRHLNRLFKQDTGKTVMEMLHYVRIERAKQLLMHTNDKVVDIAAKVGYEDTSFFTKLFIRKVKCSPGKYREEMQFEKV</sequence>
<dbReference type="Proteomes" id="UP001493487">
    <property type="component" value="Unassembled WGS sequence"/>
</dbReference>
<name>A0ABV1KRK4_9BACL</name>